<name>A0A7X0LKF2_9BACT</name>
<dbReference type="AlphaFoldDB" id="A0A7X0LKF2"/>
<comment type="caution">
    <text evidence="3">The sequence shown here is derived from an EMBL/GenBank/DDBJ whole genome shotgun (WGS) entry which is preliminary data.</text>
</comment>
<dbReference type="EC" id="2.1.1.227" evidence="3"/>
<keyword evidence="1" id="KW-0694">RNA-binding</keyword>
<keyword evidence="3" id="KW-0808">Transferase</keyword>
<dbReference type="InterPro" id="IPR002877">
    <property type="entry name" value="RNA_MeTrfase_FtsJ_dom"/>
</dbReference>
<dbReference type="Proteomes" id="UP000541810">
    <property type="component" value="Unassembled WGS sequence"/>
</dbReference>
<feature type="domain" description="Ribosomal RNA methyltransferase FtsJ" evidence="2">
    <location>
        <begin position="9"/>
        <end position="141"/>
    </location>
</feature>
<dbReference type="EC" id="2.1.1.226" evidence="3"/>
<protein>
    <submittedName>
        <fullName evidence="3">23S rRNA (Cytidine1920-2'-O)/16S rRNA (Cytidine1409-2'-O)-methyltransferase</fullName>
        <ecNumber evidence="3">2.1.1.226</ecNumber>
        <ecNumber evidence="3">2.1.1.227</ecNumber>
    </submittedName>
</protein>
<dbReference type="Gene3D" id="3.40.50.150">
    <property type="entry name" value="Vaccinia Virus protein VP39"/>
    <property type="match status" value="1"/>
</dbReference>
<evidence type="ECO:0000313" key="4">
    <source>
        <dbReference type="Proteomes" id="UP000541810"/>
    </source>
</evidence>
<dbReference type="InterPro" id="IPR047048">
    <property type="entry name" value="TlyA"/>
</dbReference>
<keyword evidence="4" id="KW-1185">Reference proteome</keyword>
<dbReference type="RefSeq" id="WP_184677417.1">
    <property type="nucleotide sequence ID" value="NZ_JACHGY010000001.1"/>
</dbReference>
<dbReference type="GO" id="GO:0032259">
    <property type="term" value="P:methylation"/>
    <property type="evidence" value="ECO:0007669"/>
    <property type="project" value="UniProtKB-KW"/>
</dbReference>
<dbReference type="SUPFAM" id="SSF53335">
    <property type="entry name" value="S-adenosyl-L-methionine-dependent methyltransferases"/>
    <property type="match status" value="1"/>
</dbReference>
<dbReference type="GO" id="GO:0008168">
    <property type="term" value="F:methyltransferase activity"/>
    <property type="evidence" value="ECO:0007669"/>
    <property type="project" value="UniProtKB-KW"/>
</dbReference>
<keyword evidence="3" id="KW-0489">Methyltransferase</keyword>
<evidence type="ECO:0000256" key="1">
    <source>
        <dbReference type="ARBA" id="ARBA00022884"/>
    </source>
</evidence>
<evidence type="ECO:0000259" key="2">
    <source>
        <dbReference type="Pfam" id="PF01728"/>
    </source>
</evidence>
<dbReference type="PANTHER" id="PTHR32319:SF0">
    <property type="entry name" value="BACTERIAL HEMOLYSIN-LIKE PROTEIN"/>
    <property type="match status" value="1"/>
</dbReference>
<sequence length="187" mass="20355">MEPLDEKKFASRGGLKLEAALEHFGIDVTDATCADLGCSTGGFVDCLVQRGAAKVFAVDTAYGELAWKLRQDDRVVVMERTNALHAKPQAACDVVSLDLGWTKQDKAIPVALRWLSDSPDARIVSLVKPHYESGQHKLTNEEADAETQRVVDEVLPGLGVEVLGWIRSPIRGGKGKNLEHLAVLKRA</sequence>
<organism evidence="3 4">
    <name type="scientific">Algisphaera agarilytica</name>
    <dbReference type="NCBI Taxonomy" id="1385975"/>
    <lineage>
        <taxon>Bacteria</taxon>
        <taxon>Pseudomonadati</taxon>
        <taxon>Planctomycetota</taxon>
        <taxon>Phycisphaerae</taxon>
        <taxon>Phycisphaerales</taxon>
        <taxon>Phycisphaeraceae</taxon>
        <taxon>Algisphaera</taxon>
    </lineage>
</organism>
<dbReference type="GO" id="GO:0003723">
    <property type="term" value="F:RNA binding"/>
    <property type="evidence" value="ECO:0007669"/>
    <property type="project" value="UniProtKB-KW"/>
</dbReference>
<accession>A0A7X0LKF2</accession>
<dbReference type="Pfam" id="PF01728">
    <property type="entry name" value="FtsJ"/>
    <property type="match status" value="1"/>
</dbReference>
<evidence type="ECO:0000313" key="3">
    <source>
        <dbReference type="EMBL" id="MBB6429857.1"/>
    </source>
</evidence>
<dbReference type="InterPro" id="IPR029063">
    <property type="entry name" value="SAM-dependent_MTases_sf"/>
</dbReference>
<gene>
    <name evidence="3" type="ORF">HNQ40_001663</name>
</gene>
<dbReference type="PANTHER" id="PTHR32319">
    <property type="entry name" value="BACTERIAL HEMOLYSIN-LIKE PROTEIN"/>
    <property type="match status" value="1"/>
</dbReference>
<dbReference type="EMBL" id="JACHGY010000001">
    <property type="protein sequence ID" value="MBB6429857.1"/>
    <property type="molecule type" value="Genomic_DNA"/>
</dbReference>
<proteinExistence type="predicted"/>
<reference evidence="3 4" key="1">
    <citation type="submission" date="2020-08" db="EMBL/GenBank/DDBJ databases">
        <title>Genomic Encyclopedia of Type Strains, Phase IV (KMG-IV): sequencing the most valuable type-strain genomes for metagenomic binning, comparative biology and taxonomic classification.</title>
        <authorList>
            <person name="Goeker M."/>
        </authorList>
    </citation>
    <scope>NUCLEOTIDE SEQUENCE [LARGE SCALE GENOMIC DNA]</scope>
    <source>
        <strain evidence="3 4">DSM 103725</strain>
    </source>
</reference>